<evidence type="ECO:0000256" key="1">
    <source>
        <dbReference type="SAM" id="MobiDB-lite"/>
    </source>
</evidence>
<dbReference type="InterPro" id="IPR007268">
    <property type="entry name" value="Rad9/Ddc1"/>
</dbReference>
<dbReference type="Gene3D" id="3.70.10.10">
    <property type="match status" value="1"/>
</dbReference>
<evidence type="ECO:0000313" key="2">
    <source>
        <dbReference type="EMBL" id="KAG0329871.1"/>
    </source>
</evidence>
<dbReference type="PANTHER" id="PTHR15237:SF0">
    <property type="entry name" value="CELL CYCLE CHECKPOINT CONTROL PROTEIN"/>
    <property type="match status" value="1"/>
</dbReference>
<dbReference type="OrthoDB" id="60092at2759"/>
<dbReference type="InterPro" id="IPR046938">
    <property type="entry name" value="DNA_clamp_sf"/>
</dbReference>
<sequence length="409" mass="44736">MRAIIPSLSVKGFQAVLSCLAKIGDDIIVEARPDRFILSTMNITRSAYASFSFTRTFFESYHLDTSADAIKHDAAGPYLRSSVLAKALVSACKVRGNVEQKIEKCCLFMNSAEGVGENCRLTVEIIFKYGFIKIHKLLYESCPEPIQVDDVTETCPSSWRLQPAALIGFADNFSPKAEEISMTCTQEGVTFKTAKDTSEEESGVVKRIGTTVVPMSRAAMEQYKLQDDIELTFSMKEFKAIIAFAVTLRLPLEGHFDARSRPFLLTVQAENIVCARFALATVMDDSEDNEHPNGGQSGKMEDVKPGMTHTNSNGSGSRAAAHTDLDLTQPENALFLDDDADWAGALDDLEMEEAAAAAAAAAVAQGEAGGSSSGVTRNDRESAYEIEEAFLPATQREPKRRKFNFDEDD</sequence>
<name>A0A9P6RYY8_9FUNG</name>
<dbReference type="GO" id="GO:0006281">
    <property type="term" value="P:DNA repair"/>
    <property type="evidence" value="ECO:0007669"/>
    <property type="project" value="TreeGrafter"/>
</dbReference>
<dbReference type="GO" id="GO:0071479">
    <property type="term" value="P:cellular response to ionizing radiation"/>
    <property type="evidence" value="ECO:0007669"/>
    <property type="project" value="TreeGrafter"/>
</dbReference>
<organism evidence="2 3">
    <name type="scientific">Dissophora globulifera</name>
    <dbReference type="NCBI Taxonomy" id="979702"/>
    <lineage>
        <taxon>Eukaryota</taxon>
        <taxon>Fungi</taxon>
        <taxon>Fungi incertae sedis</taxon>
        <taxon>Mucoromycota</taxon>
        <taxon>Mortierellomycotina</taxon>
        <taxon>Mortierellomycetes</taxon>
        <taxon>Mortierellales</taxon>
        <taxon>Mortierellaceae</taxon>
        <taxon>Dissophora</taxon>
    </lineage>
</organism>
<dbReference type="GO" id="GO:0030896">
    <property type="term" value="C:checkpoint clamp complex"/>
    <property type="evidence" value="ECO:0007669"/>
    <property type="project" value="InterPro"/>
</dbReference>
<dbReference type="GO" id="GO:0000076">
    <property type="term" value="P:DNA replication checkpoint signaling"/>
    <property type="evidence" value="ECO:0007669"/>
    <property type="project" value="TreeGrafter"/>
</dbReference>
<accession>A0A9P6RYY8</accession>
<feature type="region of interest" description="Disordered" evidence="1">
    <location>
        <begin position="362"/>
        <end position="409"/>
    </location>
</feature>
<gene>
    <name evidence="2" type="primary">RAD9B</name>
    <name evidence="2" type="ORF">BGZ99_000100</name>
</gene>
<dbReference type="GO" id="GO:0031573">
    <property type="term" value="P:mitotic intra-S DNA damage checkpoint signaling"/>
    <property type="evidence" value="ECO:0007669"/>
    <property type="project" value="TreeGrafter"/>
</dbReference>
<dbReference type="Pfam" id="PF04139">
    <property type="entry name" value="Rad9"/>
    <property type="match status" value="1"/>
</dbReference>
<dbReference type="SUPFAM" id="SSF55979">
    <property type="entry name" value="DNA clamp"/>
    <property type="match status" value="1"/>
</dbReference>
<protein>
    <submittedName>
        <fullName evidence="2">Cell cycle checkpoint control protein rad9b</fullName>
    </submittedName>
</protein>
<dbReference type="EMBL" id="JAAAIP010000010">
    <property type="protein sequence ID" value="KAG0329871.1"/>
    <property type="molecule type" value="Genomic_DNA"/>
</dbReference>
<reference evidence="2" key="1">
    <citation type="journal article" date="2020" name="Fungal Divers.">
        <title>Resolving the Mortierellaceae phylogeny through synthesis of multi-gene phylogenetics and phylogenomics.</title>
        <authorList>
            <person name="Vandepol N."/>
            <person name="Liber J."/>
            <person name="Desiro A."/>
            <person name="Na H."/>
            <person name="Kennedy M."/>
            <person name="Barry K."/>
            <person name="Grigoriev I.V."/>
            <person name="Miller A.N."/>
            <person name="O'Donnell K."/>
            <person name="Stajich J.E."/>
            <person name="Bonito G."/>
        </authorList>
    </citation>
    <scope>NUCLEOTIDE SEQUENCE</scope>
    <source>
        <strain evidence="2">REB-010B</strain>
    </source>
</reference>
<dbReference type="Proteomes" id="UP000738325">
    <property type="component" value="Unassembled WGS sequence"/>
</dbReference>
<evidence type="ECO:0000313" key="3">
    <source>
        <dbReference type="Proteomes" id="UP000738325"/>
    </source>
</evidence>
<feature type="region of interest" description="Disordered" evidence="1">
    <location>
        <begin position="285"/>
        <end position="320"/>
    </location>
</feature>
<proteinExistence type="predicted"/>
<dbReference type="AlphaFoldDB" id="A0A9P6RYY8"/>
<comment type="caution">
    <text evidence="2">The sequence shown here is derived from an EMBL/GenBank/DDBJ whole genome shotgun (WGS) entry which is preliminary data.</text>
</comment>
<keyword evidence="3" id="KW-1185">Reference proteome</keyword>
<dbReference type="PANTHER" id="PTHR15237">
    <property type="entry name" value="DNA REPAIR PROTEIN RAD9"/>
    <property type="match status" value="1"/>
</dbReference>